<feature type="transmembrane region" description="Helical" evidence="1">
    <location>
        <begin position="54"/>
        <end position="74"/>
    </location>
</feature>
<evidence type="ECO:0008006" key="4">
    <source>
        <dbReference type="Google" id="ProtNLM"/>
    </source>
</evidence>
<feature type="transmembrane region" description="Helical" evidence="1">
    <location>
        <begin position="86"/>
        <end position="104"/>
    </location>
</feature>
<sequence>MNKNLMEGFPIQEKIIEFLFDGKKYRGLKFLFLALFWVVVFFLAYVFQIPLINVYVPILILLLVMGIIKIVWYNKKKSIKGSFGDWFLLVLCIVILGVVSYQYLQEKQLENTVRDVIEEKVDKPFTIDSVFEVNYGEPEVIVRYSIKGEEAEKWDRYYWKDGELVQDVTR</sequence>
<evidence type="ECO:0000313" key="2">
    <source>
        <dbReference type="EMBL" id="MFD2630009.1"/>
    </source>
</evidence>
<keyword evidence="1" id="KW-0472">Membrane</keyword>
<evidence type="ECO:0000313" key="3">
    <source>
        <dbReference type="Proteomes" id="UP001597451"/>
    </source>
</evidence>
<dbReference type="Proteomes" id="UP001597451">
    <property type="component" value="Unassembled WGS sequence"/>
</dbReference>
<dbReference type="RefSeq" id="WP_379562825.1">
    <property type="nucleotide sequence ID" value="NZ_CP085256.1"/>
</dbReference>
<keyword evidence="1" id="KW-0812">Transmembrane</keyword>
<accession>A0ABW5Q2Y4</accession>
<keyword evidence="1" id="KW-1133">Transmembrane helix</keyword>
<evidence type="ECO:0000256" key="1">
    <source>
        <dbReference type="SAM" id="Phobius"/>
    </source>
</evidence>
<comment type="caution">
    <text evidence="2">The sequence shown here is derived from an EMBL/GenBank/DDBJ whole genome shotgun (WGS) entry which is preliminary data.</text>
</comment>
<dbReference type="EMBL" id="JBHUMX010000041">
    <property type="protein sequence ID" value="MFD2630009.1"/>
    <property type="molecule type" value="Genomic_DNA"/>
</dbReference>
<keyword evidence="3" id="KW-1185">Reference proteome</keyword>
<gene>
    <name evidence="2" type="ORF">ACFSUN_14570</name>
</gene>
<protein>
    <recommendedName>
        <fullName evidence="4">DUF4178 domain-containing protein</fullName>
    </recommendedName>
</protein>
<reference evidence="3" key="1">
    <citation type="journal article" date="2019" name="Int. J. Syst. Evol. Microbiol.">
        <title>The Global Catalogue of Microorganisms (GCM) 10K type strain sequencing project: providing services to taxonomists for standard genome sequencing and annotation.</title>
        <authorList>
            <consortium name="The Broad Institute Genomics Platform"/>
            <consortium name="The Broad Institute Genome Sequencing Center for Infectious Disease"/>
            <person name="Wu L."/>
            <person name="Ma J."/>
        </authorList>
    </citation>
    <scope>NUCLEOTIDE SEQUENCE [LARGE SCALE GENOMIC DNA]</scope>
    <source>
        <strain evidence="3">TISTR 1858</strain>
    </source>
</reference>
<proteinExistence type="predicted"/>
<name>A0ABW5Q2Y4_9BACI</name>
<organism evidence="2 3">
    <name type="scientific">Oceanobacillus kapialis</name>
    <dbReference type="NCBI Taxonomy" id="481353"/>
    <lineage>
        <taxon>Bacteria</taxon>
        <taxon>Bacillati</taxon>
        <taxon>Bacillota</taxon>
        <taxon>Bacilli</taxon>
        <taxon>Bacillales</taxon>
        <taxon>Bacillaceae</taxon>
        <taxon>Oceanobacillus</taxon>
    </lineage>
</organism>
<feature type="transmembrane region" description="Helical" evidence="1">
    <location>
        <begin position="30"/>
        <end position="48"/>
    </location>
</feature>